<evidence type="ECO:0000313" key="3">
    <source>
        <dbReference type="Proteomes" id="UP001153069"/>
    </source>
</evidence>
<feature type="region of interest" description="Disordered" evidence="1">
    <location>
        <begin position="77"/>
        <end position="120"/>
    </location>
</feature>
<dbReference type="EMBL" id="CAICTM010000126">
    <property type="protein sequence ID" value="CAB9502090.1"/>
    <property type="molecule type" value="Genomic_DNA"/>
</dbReference>
<gene>
    <name evidence="2" type="ORF">SEMRO_127_G060820.1</name>
</gene>
<dbReference type="Proteomes" id="UP001153069">
    <property type="component" value="Unassembled WGS sequence"/>
</dbReference>
<protein>
    <submittedName>
        <fullName evidence="2">Uncharacterized protein</fullName>
    </submittedName>
</protein>
<dbReference type="AlphaFoldDB" id="A0A9N8H7F1"/>
<name>A0A9N8H7F1_9STRA</name>
<proteinExistence type="predicted"/>
<sequence length="120" mass="12730">MQLQTGRPKAEMVALVVAKTTAKQAAGCPRSPGIEAEDLSQPTLKPKSILRGLEPSPSTGNNKATFAKVTPDVKVYDPGKPAATREIEDGKKGDSVFSQGTRREKALSQQRSLLRTGALA</sequence>
<evidence type="ECO:0000256" key="1">
    <source>
        <dbReference type="SAM" id="MobiDB-lite"/>
    </source>
</evidence>
<keyword evidence="3" id="KW-1185">Reference proteome</keyword>
<accession>A0A9N8H7F1</accession>
<feature type="compositionally biased region" description="Basic and acidic residues" evidence="1">
    <location>
        <begin position="83"/>
        <end position="94"/>
    </location>
</feature>
<reference evidence="2" key="1">
    <citation type="submission" date="2020-06" db="EMBL/GenBank/DDBJ databases">
        <authorList>
            <consortium name="Plant Systems Biology data submission"/>
        </authorList>
    </citation>
    <scope>NUCLEOTIDE SEQUENCE</scope>
    <source>
        <strain evidence="2">D6</strain>
    </source>
</reference>
<evidence type="ECO:0000313" key="2">
    <source>
        <dbReference type="EMBL" id="CAB9502090.1"/>
    </source>
</evidence>
<organism evidence="2 3">
    <name type="scientific">Seminavis robusta</name>
    <dbReference type="NCBI Taxonomy" id="568900"/>
    <lineage>
        <taxon>Eukaryota</taxon>
        <taxon>Sar</taxon>
        <taxon>Stramenopiles</taxon>
        <taxon>Ochrophyta</taxon>
        <taxon>Bacillariophyta</taxon>
        <taxon>Bacillariophyceae</taxon>
        <taxon>Bacillariophycidae</taxon>
        <taxon>Naviculales</taxon>
        <taxon>Naviculaceae</taxon>
        <taxon>Seminavis</taxon>
    </lineage>
</organism>
<comment type="caution">
    <text evidence="2">The sequence shown here is derived from an EMBL/GenBank/DDBJ whole genome shotgun (WGS) entry which is preliminary data.</text>
</comment>